<dbReference type="STRING" id="350688.Clos_1920"/>
<dbReference type="EMBL" id="CP000853">
    <property type="protein sequence ID" value="ABW19460.1"/>
    <property type="molecule type" value="Genomic_DNA"/>
</dbReference>
<dbReference type="HOGENOM" id="CLU_2044745_0_0_9"/>
<dbReference type="Proteomes" id="UP000000269">
    <property type="component" value="Chromosome"/>
</dbReference>
<accession>A8MI28</accession>
<protein>
    <submittedName>
        <fullName evidence="2">Uncharacterized protein</fullName>
    </submittedName>
</protein>
<dbReference type="RefSeq" id="WP_012159772.1">
    <property type="nucleotide sequence ID" value="NC_009922.1"/>
</dbReference>
<evidence type="ECO:0000313" key="3">
    <source>
        <dbReference type="Proteomes" id="UP000000269"/>
    </source>
</evidence>
<dbReference type="AlphaFoldDB" id="A8MI28"/>
<keyword evidence="3" id="KW-1185">Reference proteome</keyword>
<proteinExistence type="predicted"/>
<name>A8MI28_ALKOO</name>
<feature type="region of interest" description="Disordered" evidence="1">
    <location>
        <begin position="96"/>
        <end position="120"/>
    </location>
</feature>
<gene>
    <name evidence="2" type="ordered locus">Clos_1920</name>
</gene>
<organism evidence="2 3">
    <name type="scientific">Alkaliphilus oremlandii (strain OhILAs)</name>
    <name type="common">Clostridium oremlandii (strain OhILAs)</name>
    <dbReference type="NCBI Taxonomy" id="350688"/>
    <lineage>
        <taxon>Bacteria</taxon>
        <taxon>Bacillati</taxon>
        <taxon>Bacillota</taxon>
        <taxon>Clostridia</taxon>
        <taxon>Peptostreptococcales</taxon>
        <taxon>Natronincolaceae</taxon>
        <taxon>Alkaliphilus</taxon>
    </lineage>
</organism>
<dbReference type="KEGG" id="aoe:Clos_1920"/>
<evidence type="ECO:0000313" key="2">
    <source>
        <dbReference type="EMBL" id="ABW19460.1"/>
    </source>
</evidence>
<evidence type="ECO:0000256" key="1">
    <source>
        <dbReference type="SAM" id="MobiDB-lite"/>
    </source>
</evidence>
<sequence length="120" mass="14434">MEKVSFSYERFCEYVRNKMSTIIQNSEGEYQLLVDTEAIREIIPIELEIMTETKALRYIYDNRLFEELEEVMNKNNDKGPYLLNFDYDKIKESLKADRAENNLEDEDEEELENDEDELEL</sequence>
<reference evidence="3" key="1">
    <citation type="submission" date="2007-10" db="EMBL/GenBank/DDBJ databases">
        <title>Complete genome of Alkaliphilus oremlandii OhILAs.</title>
        <authorList>
            <person name="Copeland A."/>
            <person name="Lucas S."/>
            <person name="Lapidus A."/>
            <person name="Barry K."/>
            <person name="Detter J.C."/>
            <person name="Glavina del Rio T."/>
            <person name="Hammon N."/>
            <person name="Israni S."/>
            <person name="Dalin E."/>
            <person name="Tice H."/>
            <person name="Pitluck S."/>
            <person name="Chain P."/>
            <person name="Malfatti S."/>
            <person name="Shin M."/>
            <person name="Vergez L."/>
            <person name="Schmutz J."/>
            <person name="Larimer F."/>
            <person name="Land M."/>
            <person name="Hauser L."/>
            <person name="Kyrpides N."/>
            <person name="Mikhailova N."/>
            <person name="Stolz J.F."/>
            <person name="Dawson A."/>
            <person name="Fisher E."/>
            <person name="Crable B."/>
            <person name="Perera E."/>
            <person name="Lisak J."/>
            <person name="Ranganathan M."/>
            <person name="Basu P."/>
            <person name="Richardson P."/>
        </authorList>
    </citation>
    <scope>NUCLEOTIDE SEQUENCE [LARGE SCALE GENOMIC DNA]</scope>
    <source>
        <strain evidence="3">OhILAs</strain>
    </source>
</reference>
<feature type="compositionally biased region" description="Acidic residues" evidence="1">
    <location>
        <begin position="102"/>
        <end position="120"/>
    </location>
</feature>